<dbReference type="CDD" id="cd03293">
    <property type="entry name" value="ABC_NrtD_SsuB_transporters"/>
    <property type="match status" value="1"/>
</dbReference>
<dbReference type="PROSITE" id="PS50893">
    <property type="entry name" value="ABC_TRANSPORTER_2"/>
    <property type="match status" value="1"/>
</dbReference>
<keyword evidence="2" id="KW-0547">Nucleotide-binding</keyword>
<proteinExistence type="predicted"/>
<dbReference type="Pfam" id="PF00005">
    <property type="entry name" value="ABC_tran"/>
    <property type="match status" value="1"/>
</dbReference>
<dbReference type="InterPro" id="IPR003439">
    <property type="entry name" value="ABC_transporter-like_ATP-bd"/>
</dbReference>
<dbReference type="SUPFAM" id="SSF52540">
    <property type="entry name" value="P-loop containing nucleoside triphosphate hydrolases"/>
    <property type="match status" value="1"/>
</dbReference>
<accession>A0A9D1MJV5</accession>
<dbReference type="Proteomes" id="UP000824110">
    <property type="component" value="Unassembled WGS sequence"/>
</dbReference>
<reference evidence="5" key="2">
    <citation type="journal article" date="2021" name="PeerJ">
        <title>Extensive microbial diversity within the chicken gut microbiome revealed by metagenomics and culture.</title>
        <authorList>
            <person name="Gilroy R."/>
            <person name="Ravi A."/>
            <person name="Getino M."/>
            <person name="Pursley I."/>
            <person name="Horton D.L."/>
            <person name="Alikhan N.F."/>
            <person name="Baker D."/>
            <person name="Gharbi K."/>
            <person name="Hall N."/>
            <person name="Watson M."/>
            <person name="Adriaenssens E.M."/>
            <person name="Foster-Nyarko E."/>
            <person name="Jarju S."/>
            <person name="Secka A."/>
            <person name="Antonio M."/>
            <person name="Oren A."/>
            <person name="Chaudhuri R.R."/>
            <person name="La Ragione R."/>
            <person name="Hildebrand F."/>
            <person name="Pallen M.J."/>
        </authorList>
    </citation>
    <scope>NUCLEOTIDE SEQUENCE</scope>
    <source>
        <strain evidence="5">CHK195-12923</strain>
    </source>
</reference>
<evidence type="ECO:0000313" key="5">
    <source>
        <dbReference type="EMBL" id="HIU61452.1"/>
    </source>
</evidence>
<dbReference type="InterPro" id="IPR003593">
    <property type="entry name" value="AAA+_ATPase"/>
</dbReference>
<dbReference type="GO" id="GO:0016887">
    <property type="term" value="F:ATP hydrolysis activity"/>
    <property type="evidence" value="ECO:0007669"/>
    <property type="project" value="InterPro"/>
</dbReference>
<evidence type="ECO:0000313" key="6">
    <source>
        <dbReference type="Proteomes" id="UP000824110"/>
    </source>
</evidence>
<dbReference type="PANTHER" id="PTHR42788">
    <property type="entry name" value="TAURINE IMPORT ATP-BINDING PROTEIN-RELATED"/>
    <property type="match status" value="1"/>
</dbReference>
<keyword evidence="3 5" id="KW-0067">ATP-binding</keyword>
<dbReference type="InterPro" id="IPR050166">
    <property type="entry name" value="ABC_transporter_ATP-bind"/>
</dbReference>
<dbReference type="PROSITE" id="PS00211">
    <property type="entry name" value="ABC_TRANSPORTER_1"/>
    <property type="match status" value="1"/>
</dbReference>
<dbReference type="GO" id="GO:0005524">
    <property type="term" value="F:ATP binding"/>
    <property type="evidence" value="ECO:0007669"/>
    <property type="project" value="UniProtKB-KW"/>
</dbReference>
<evidence type="ECO:0000256" key="1">
    <source>
        <dbReference type="ARBA" id="ARBA00022448"/>
    </source>
</evidence>
<sequence length="242" mass="26430">MSLKFSEVSYTYHTPAGETRAVENLSFEVAEGEFVSVIGPSGCGKSTILSLAAGLIQPSGGKVERGGGEFGYMLQTDALFPWRTVEQNIFLPLEIKKKNTPEMRQNAVALAEKYGLKDFLKKSPSQLSGGMRQRVALIRTLAAGPQTLLLDEPFSALDYQTRLAVCDDVHAIIKSEKKTALLVTHDISEAIALSDKVIVLSSRPARVVGEHRITFGEGKPKKRRECGDFAAMFETLRAELGI</sequence>
<comment type="caution">
    <text evidence="5">The sequence shown here is derived from an EMBL/GenBank/DDBJ whole genome shotgun (WGS) entry which is preliminary data.</text>
</comment>
<gene>
    <name evidence="5" type="ORF">IAB69_02250</name>
</gene>
<dbReference type="InterPro" id="IPR017871">
    <property type="entry name" value="ABC_transporter-like_CS"/>
</dbReference>
<keyword evidence="1" id="KW-0813">Transport</keyword>
<feature type="domain" description="ABC transporter" evidence="4">
    <location>
        <begin position="3"/>
        <end position="227"/>
    </location>
</feature>
<reference evidence="5" key="1">
    <citation type="submission" date="2020-10" db="EMBL/GenBank/DDBJ databases">
        <authorList>
            <person name="Gilroy R."/>
        </authorList>
    </citation>
    <scope>NUCLEOTIDE SEQUENCE</scope>
    <source>
        <strain evidence="5">CHK195-12923</strain>
    </source>
</reference>
<dbReference type="Gene3D" id="3.40.50.300">
    <property type="entry name" value="P-loop containing nucleotide triphosphate hydrolases"/>
    <property type="match status" value="1"/>
</dbReference>
<dbReference type="PANTHER" id="PTHR42788:SF21">
    <property type="entry name" value="ABC TRANSPORTER ATP-BINDING PROTEIN"/>
    <property type="match status" value="1"/>
</dbReference>
<organism evidence="5 6">
    <name type="scientific">Candidatus Coproplasma excrementigallinarum</name>
    <dbReference type="NCBI Taxonomy" id="2840747"/>
    <lineage>
        <taxon>Bacteria</taxon>
        <taxon>Bacillati</taxon>
        <taxon>Bacillota</taxon>
        <taxon>Clostridia</taxon>
        <taxon>Eubacteriales</taxon>
        <taxon>Candidatus Coproplasma</taxon>
    </lineage>
</organism>
<protein>
    <submittedName>
        <fullName evidence="5">ABC transporter ATP-binding protein</fullName>
    </submittedName>
</protein>
<dbReference type="InterPro" id="IPR027417">
    <property type="entry name" value="P-loop_NTPase"/>
</dbReference>
<dbReference type="SMART" id="SM00382">
    <property type="entry name" value="AAA"/>
    <property type="match status" value="1"/>
</dbReference>
<evidence type="ECO:0000256" key="2">
    <source>
        <dbReference type="ARBA" id="ARBA00022741"/>
    </source>
</evidence>
<name>A0A9D1MJV5_9FIRM</name>
<evidence type="ECO:0000259" key="4">
    <source>
        <dbReference type="PROSITE" id="PS50893"/>
    </source>
</evidence>
<dbReference type="EMBL" id="DVNE01000021">
    <property type="protein sequence ID" value="HIU61452.1"/>
    <property type="molecule type" value="Genomic_DNA"/>
</dbReference>
<evidence type="ECO:0000256" key="3">
    <source>
        <dbReference type="ARBA" id="ARBA00022840"/>
    </source>
</evidence>
<dbReference type="AlphaFoldDB" id="A0A9D1MJV5"/>